<dbReference type="HOGENOM" id="CLU_2858545_0_0_10"/>
<evidence type="ECO:0000313" key="1">
    <source>
        <dbReference type="EMBL" id="BAD47209.1"/>
    </source>
</evidence>
<proteinExistence type="predicted"/>
<reference evidence="1 2" key="1">
    <citation type="journal article" date="2004" name="Proc. Natl. Acad. Sci. U.S.A.">
        <title>Genomic analysis of Bacteroides fragilis reveals extensive DNA inversions regulating cell surface adaptation.</title>
        <authorList>
            <person name="Kuwahara T."/>
            <person name="Yamashita A."/>
            <person name="Hirakawa H."/>
            <person name="Nakayama H."/>
            <person name="Toh H."/>
            <person name="Okada N."/>
            <person name="Kuhara S."/>
            <person name="Hattori M."/>
            <person name="Hayashi T."/>
            <person name="Ohnishi Y."/>
        </authorList>
    </citation>
    <scope>NUCLEOTIDE SEQUENCE [LARGE SCALE GENOMIC DNA]</scope>
    <source>
        <strain evidence="1 2">YCH46</strain>
    </source>
</reference>
<sequence length="73" mass="8020">MIPPISQTFMNKIITIFHTISTPPRIPGLIGPHTRAIGHRHAGPNKIQTIFTKVSFLLLMESNSVFGSVSPLL</sequence>
<protein>
    <submittedName>
        <fullName evidence="1">Uncharacterized protein</fullName>
    </submittedName>
</protein>
<dbReference type="AlphaFoldDB" id="Q64Z67"/>
<evidence type="ECO:0000313" key="2">
    <source>
        <dbReference type="Proteomes" id="UP000002197"/>
    </source>
</evidence>
<name>Q64Z67_BACFR</name>
<dbReference type="Proteomes" id="UP000002197">
    <property type="component" value="Chromosome"/>
</dbReference>
<gene>
    <name evidence="1" type="ordered locus">BF0460</name>
</gene>
<dbReference type="KEGG" id="bfr:BF0460"/>
<dbReference type="EMBL" id="AP006841">
    <property type="protein sequence ID" value="BAD47209.1"/>
    <property type="molecule type" value="Genomic_DNA"/>
</dbReference>
<accession>Q64Z67</accession>
<dbReference type="STRING" id="295405.BF0460"/>
<organism evidence="1 2">
    <name type="scientific">Bacteroides fragilis (strain YCH46)</name>
    <dbReference type="NCBI Taxonomy" id="295405"/>
    <lineage>
        <taxon>Bacteria</taxon>
        <taxon>Pseudomonadati</taxon>
        <taxon>Bacteroidota</taxon>
        <taxon>Bacteroidia</taxon>
        <taxon>Bacteroidales</taxon>
        <taxon>Bacteroidaceae</taxon>
        <taxon>Bacteroides</taxon>
    </lineage>
</organism>